<dbReference type="PRINTS" id="PR00081">
    <property type="entry name" value="GDHRDH"/>
</dbReference>
<dbReference type="PANTHER" id="PTHR24321:SF11">
    <property type="entry name" value="BLR0893 PROTEIN"/>
    <property type="match status" value="1"/>
</dbReference>
<protein>
    <submittedName>
        <fullName evidence="3">Short-chain alcohol dehydrogenase family (FabG) (PDB:6L1H)</fullName>
    </submittedName>
</protein>
<keyword evidence="2" id="KW-0560">Oxidoreductase</keyword>
<keyword evidence="4" id="KW-1185">Reference proteome</keyword>
<dbReference type="PROSITE" id="PS00061">
    <property type="entry name" value="ADH_SHORT"/>
    <property type="match status" value="1"/>
</dbReference>
<dbReference type="CDD" id="cd05233">
    <property type="entry name" value="SDR_c"/>
    <property type="match status" value="1"/>
</dbReference>
<evidence type="ECO:0000256" key="1">
    <source>
        <dbReference type="ARBA" id="ARBA00006484"/>
    </source>
</evidence>
<proteinExistence type="inferred from homology"/>
<comment type="caution">
    <text evidence="3">The sequence shown here is derived from an EMBL/GenBank/DDBJ whole genome shotgun (WGS) entry which is preliminary data.</text>
</comment>
<evidence type="ECO:0000256" key="2">
    <source>
        <dbReference type="ARBA" id="ARBA00023002"/>
    </source>
</evidence>
<dbReference type="PRINTS" id="PR00080">
    <property type="entry name" value="SDRFAMILY"/>
</dbReference>
<organism evidence="3 4">
    <name type="scientific">Commensalibacter papalotli</name>
    <name type="common">ex Botero et al. 2024</name>
    <dbReference type="NCBI Taxonomy" id="2972766"/>
    <lineage>
        <taxon>Bacteria</taxon>
        <taxon>Pseudomonadati</taxon>
        <taxon>Pseudomonadota</taxon>
        <taxon>Alphaproteobacteria</taxon>
        <taxon>Acetobacterales</taxon>
        <taxon>Acetobacteraceae</taxon>
    </lineage>
</organism>
<accession>A0ABM9HM44</accession>
<dbReference type="InterPro" id="IPR020904">
    <property type="entry name" value="Sc_DH/Rdtase_CS"/>
</dbReference>
<gene>
    <name evidence="3" type="ORF">R83534S58_LOCUS723</name>
</gene>
<dbReference type="Proteomes" id="UP001154272">
    <property type="component" value="Unassembled WGS sequence"/>
</dbReference>
<dbReference type="Gene3D" id="3.40.50.720">
    <property type="entry name" value="NAD(P)-binding Rossmann-like Domain"/>
    <property type="match status" value="1"/>
</dbReference>
<evidence type="ECO:0000313" key="3">
    <source>
        <dbReference type="EMBL" id="CAI3934171.1"/>
    </source>
</evidence>
<name>A0ABM9HM44_9PROT</name>
<dbReference type="Pfam" id="PF13561">
    <property type="entry name" value="adh_short_C2"/>
    <property type="match status" value="1"/>
</dbReference>
<dbReference type="NCBIfam" id="NF005559">
    <property type="entry name" value="PRK07231.1"/>
    <property type="match status" value="1"/>
</dbReference>
<dbReference type="PANTHER" id="PTHR24321">
    <property type="entry name" value="DEHYDROGENASES, SHORT CHAIN"/>
    <property type="match status" value="1"/>
</dbReference>
<sequence length="248" mass="26581">MSFNNKTIIITGGASGIGKATVEQFCKKGANVVIADLNDKEGQTLSDNLNKSGHKTLFVKINVTSENENKALIEKTVKHFGGLDIVFANAGIANDGPIDKLDFKHWQKTIDINLTAVYLLDKYAIEYWLKQNKPGVIVNCGSIHSWVGKQGVTAYAASKGGVKLLTQTLAIDYAAKNIRVNAVCPGYIDTPLLSTLPPDIKQSLVDLHPIGRLGKPEEVANVVVFLASDEASFVNGAALLVDGGYVAQ</sequence>
<dbReference type="EMBL" id="CAMXCH010000001">
    <property type="protein sequence ID" value="CAI3934171.1"/>
    <property type="molecule type" value="Genomic_DNA"/>
</dbReference>
<reference evidence="3" key="1">
    <citation type="submission" date="2022-10" db="EMBL/GenBank/DDBJ databases">
        <authorList>
            <person name="Botero Cardona J."/>
        </authorList>
    </citation>
    <scope>NUCLEOTIDE SEQUENCE</scope>
    <source>
        <strain evidence="3">R-83534</strain>
    </source>
</reference>
<dbReference type="SUPFAM" id="SSF51735">
    <property type="entry name" value="NAD(P)-binding Rossmann-fold domains"/>
    <property type="match status" value="1"/>
</dbReference>
<comment type="similarity">
    <text evidence="1">Belongs to the short-chain dehydrogenases/reductases (SDR) family.</text>
</comment>
<dbReference type="InterPro" id="IPR036291">
    <property type="entry name" value="NAD(P)-bd_dom_sf"/>
</dbReference>
<dbReference type="InterPro" id="IPR002347">
    <property type="entry name" value="SDR_fam"/>
</dbReference>
<evidence type="ECO:0000313" key="4">
    <source>
        <dbReference type="Proteomes" id="UP001154272"/>
    </source>
</evidence>
<dbReference type="RefSeq" id="WP_282023511.1">
    <property type="nucleotide sequence ID" value="NZ_CAMXCH010000001.1"/>
</dbReference>